<dbReference type="AlphaFoldDB" id="A0A8K9XS43"/>
<dbReference type="FunFam" id="2.40.50.40:FF:000004">
    <property type="entry name" value="C-X-C motif chemokine"/>
    <property type="match status" value="1"/>
</dbReference>
<dbReference type="Ensembl" id="ENSOMYT00000137422.1">
    <property type="protein sequence ID" value="ENSOMYP00000137792.1"/>
    <property type="gene ID" value="ENSOMYG00000028934.2"/>
</dbReference>
<dbReference type="SUPFAM" id="SSF54117">
    <property type="entry name" value="Interleukin 8-like chemokines"/>
    <property type="match status" value="1"/>
</dbReference>
<dbReference type="GO" id="GO:0005615">
    <property type="term" value="C:extracellular space"/>
    <property type="evidence" value="ECO:0007669"/>
    <property type="project" value="UniProtKB-KW"/>
</dbReference>
<dbReference type="PANTHER" id="PTHR12015">
    <property type="entry name" value="SMALL INDUCIBLE CYTOKINE A"/>
    <property type="match status" value="1"/>
</dbReference>
<reference evidence="8" key="1">
    <citation type="submission" date="2020-07" db="EMBL/GenBank/DDBJ databases">
        <title>A long reads based de novo assembly of the rainbow trout Arlee double haploid line genome.</title>
        <authorList>
            <person name="Gao G."/>
            <person name="Palti Y."/>
        </authorList>
    </citation>
    <scope>NUCLEOTIDE SEQUENCE [LARGE SCALE GENOMIC DNA]</scope>
</reference>
<dbReference type="GO" id="GO:0008009">
    <property type="term" value="F:chemokine activity"/>
    <property type="evidence" value="ECO:0007669"/>
    <property type="project" value="InterPro"/>
</dbReference>
<protein>
    <recommendedName>
        <fullName evidence="7">Chemokine interleukin-8-like domain-containing protein</fullName>
    </recommendedName>
</protein>
<evidence type="ECO:0000256" key="6">
    <source>
        <dbReference type="SAM" id="SignalP"/>
    </source>
</evidence>
<evidence type="ECO:0000313" key="8">
    <source>
        <dbReference type="Ensembl" id="ENSOMYP00000137792.1"/>
    </source>
</evidence>
<proteinExistence type="inferred from homology"/>
<dbReference type="GO" id="GO:0006952">
    <property type="term" value="P:defense response"/>
    <property type="evidence" value="ECO:0007669"/>
    <property type="project" value="InterPro"/>
</dbReference>
<accession>A0A8K9XS43</accession>
<feature type="domain" description="Chemokine interleukin-8-like" evidence="7">
    <location>
        <begin position="31"/>
        <end position="87"/>
    </location>
</feature>
<dbReference type="GO" id="GO:0006955">
    <property type="term" value="P:immune response"/>
    <property type="evidence" value="ECO:0007669"/>
    <property type="project" value="InterPro"/>
</dbReference>
<keyword evidence="6" id="KW-0732">Signal</keyword>
<sequence length="92" mass="10416">MSIRMSASLVVVLLALLTITEEMSLRGMGADLRCRCIETESRRIGKLIKKVEMFPPSSHCRDTEIIAVKEICLDVRAPWVKKVIEKMLANNK</sequence>
<dbReference type="GeneTree" id="ENSGT00940000160757"/>
<feature type="chain" id="PRO_5036490644" description="Chemokine interleukin-8-like domain-containing protein" evidence="6">
    <location>
        <begin position="23"/>
        <end position="92"/>
    </location>
</feature>
<organism evidence="8 9">
    <name type="scientific">Oncorhynchus mykiss</name>
    <name type="common">Rainbow trout</name>
    <name type="synonym">Salmo gairdneri</name>
    <dbReference type="NCBI Taxonomy" id="8022"/>
    <lineage>
        <taxon>Eukaryota</taxon>
        <taxon>Metazoa</taxon>
        <taxon>Chordata</taxon>
        <taxon>Craniata</taxon>
        <taxon>Vertebrata</taxon>
        <taxon>Euteleostomi</taxon>
        <taxon>Actinopterygii</taxon>
        <taxon>Neopterygii</taxon>
        <taxon>Teleostei</taxon>
        <taxon>Protacanthopterygii</taxon>
        <taxon>Salmoniformes</taxon>
        <taxon>Salmonidae</taxon>
        <taxon>Salmoninae</taxon>
        <taxon>Oncorhynchus</taxon>
    </lineage>
</organism>
<dbReference type="SMART" id="SM00199">
    <property type="entry name" value="SCY"/>
    <property type="match status" value="1"/>
</dbReference>
<dbReference type="Gene3D" id="2.40.50.40">
    <property type="match status" value="1"/>
</dbReference>
<dbReference type="GO" id="GO:0042056">
    <property type="term" value="F:chemoattractant activity"/>
    <property type="evidence" value="ECO:0007669"/>
    <property type="project" value="UniProtKB-ARBA"/>
</dbReference>
<dbReference type="InterPro" id="IPR001811">
    <property type="entry name" value="Chemokine_IL8-like_dom"/>
</dbReference>
<dbReference type="Pfam" id="PF00048">
    <property type="entry name" value="IL8"/>
    <property type="match status" value="1"/>
</dbReference>
<comment type="subcellular location">
    <subcellularLocation>
        <location evidence="1">Secreted</location>
    </subcellularLocation>
</comment>
<evidence type="ECO:0000313" key="9">
    <source>
        <dbReference type="Proteomes" id="UP000694395"/>
    </source>
</evidence>
<dbReference type="PANTHER" id="PTHR12015:SF198">
    <property type="entry name" value="PLATELET BASIC PROTEIN"/>
    <property type="match status" value="1"/>
</dbReference>
<dbReference type="InterPro" id="IPR039809">
    <property type="entry name" value="Chemokine_b/g/d"/>
</dbReference>
<evidence type="ECO:0000256" key="2">
    <source>
        <dbReference type="ARBA" id="ARBA00010665"/>
    </source>
</evidence>
<dbReference type="CDD" id="cd00273">
    <property type="entry name" value="Chemokine_CXC"/>
    <property type="match status" value="1"/>
</dbReference>
<dbReference type="InterPro" id="IPR033899">
    <property type="entry name" value="CXC_Chemokine_domain"/>
</dbReference>
<keyword evidence="4" id="KW-0964">Secreted</keyword>
<dbReference type="Proteomes" id="UP000694395">
    <property type="component" value="Chromosome 12"/>
</dbReference>
<comment type="function">
    <text evidence="5">Ligand for cxcr3.2. Chemotactic for macrophages.</text>
</comment>
<dbReference type="PRINTS" id="PR00436">
    <property type="entry name" value="INTERLEUKIN8"/>
</dbReference>
<gene>
    <name evidence="8" type="primary">LOC110538491</name>
</gene>
<keyword evidence="3" id="KW-0202">Cytokine</keyword>
<keyword evidence="9" id="KW-1185">Reference proteome</keyword>
<name>A0A8K9XS43_ONCMY</name>
<comment type="similarity">
    <text evidence="2">Belongs to the intercrine alpha (chemokine CxC) family.</text>
</comment>
<dbReference type="InterPro" id="IPR036048">
    <property type="entry name" value="Interleukin_8-like_sf"/>
</dbReference>
<evidence type="ECO:0000256" key="5">
    <source>
        <dbReference type="ARBA" id="ARBA00054901"/>
    </source>
</evidence>
<evidence type="ECO:0000259" key="7">
    <source>
        <dbReference type="SMART" id="SM00199"/>
    </source>
</evidence>
<evidence type="ECO:0000256" key="1">
    <source>
        <dbReference type="ARBA" id="ARBA00004613"/>
    </source>
</evidence>
<feature type="signal peptide" evidence="6">
    <location>
        <begin position="1"/>
        <end position="22"/>
    </location>
</feature>
<evidence type="ECO:0000256" key="4">
    <source>
        <dbReference type="ARBA" id="ARBA00022525"/>
    </source>
</evidence>
<reference evidence="8" key="2">
    <citation type="submission" date="2025-08" db="UniProtKB">
        <authorList>
            <consortium name="Ensembl"/>
        </authorList>
    </citation>
    <scope>IDENTIFICATION</scope>
</reference>
<evidence type="ECO:0000256" key="3">
    <source>
        <dbReference type="ARBA" id="ARBA00022514"/>
    </source>
</evidence>
<reference evidence="8" key="3">
    <citation type="submission" date="2025-09" db="UniProtKB">
        <authorList>
            <consortium name="Ensembl"/>
        </authorList>
    </citation>
    <scope>IDENTIFICATION</scope>
</reference>